<keyword evidence="4" id="KW-0560">Oxidoreductase</keyword>
<dbReference type="EMBL" id="CP090163">
    <property type="protein sequence ID" value="UJO11374.1"/>
    <property type="molecule type" value="Genomic_DNA"/>
</dbReference>
<evidence type="ECO:0000259" key="8">
    <source>
        <dbReference type="Pfam" id="PF00394"/>
    </source>
</evidence>
<dbReference type="GeneID" id="71981565"/>
<feature type="domain" description="Plastocyanin-like" evidence="9">
    <location>
        <begin position="541"/>
        <end position="663"/>
    </location>
</feature>
<evidence type="ECO:0000256" key="2">
    <source>
        <dbReference type="ARBA" id="ARBA00022723"/>
    </source>
</evidence>
<dbReference type="InterPro" id="IPR011707">
    <property type="entry name" value="Cu-oxidase-like_N"/>
</dbReference>
<dbReference type="SUPFAM" id="SSF49503">
    <property type="entry name" value="Cupredoxins"/>
    <property type="match status" value="3"/>
</dbReference>
<proteinExistence type="inferred from homology"/>
<dbReference type="InterPro" id="IPR045087">
    <property type="entry name" value="Cu-oxidase_fam"/>
</dbReference>
<keyword evidence="6" id="KW-0325">Glycoprotein</keyword>
<dbReference type="PANTHER" id="PTHR11709">
    <property type="entry name" value="MULTI-COPPER OXIDASE"/>
    <property type="match status" value="1"/>
</dbReference>
<dbReference type="RefSeq" id="XP_047755740.1">
    <property type="nucleotide sequence ID" value="XM_047900835.1"/>
</dbReference>
<sequence length="697" mass="77490">MYKVFYASRNACRARWGPVAACIMPSLSFLALCALAFCPSSYGATRQFSVVLTWSTGSPDGFEKQQILVNGQLPGPALVIDQDDDVEGGQFLVTNKLNVDTAVHFHGIEQLNTPWSDGVPGLSQKPIEAGCQWLYKWKATEYGTYWYHAHYQSQVFDGMFGPIYIKPRAFEPKPFNVITSDQNALDAILKAEENPQFVMISDWMHLTSQQHRQVQEDSNVDIFCTNSILFNGKGRVNCLSEPEQRAALAPPFQELFNGPLRGQWLSPNGCLPFGPFSQGNATLNLDAIPRDLVTDCSATDTPQQEFQVDPRSRWASFNFISVTGIQAPIISIDEHPMWVYAVDGRYVQPVKVNGLHIFSGERYSVMVQLDKREGSYTMRASNFGLNQLISGFATVSYTSGGHDKNSDNENRDSGSKHHDWNGGHWQEGHGNGGKGYGWKGGRGRGHKEGIGRYNRHFKRDSQPYYTYGGFPVSPEVVTLNESQIVPFHNIPPAQEIAQTHILRLSRFGKPWLWSLDGDETYPMFPTEYAEDAPLLYYPESTEANNQNLVIKTQNDTWIDIVFVVVDLNGPPHPMHKHSNKGYLVGRGVGPWNWSSVAEAAAAQPQSFNFDDPPYRDGFTTLPSAGAPTWLTMRYHVVNPGAFMLHCHIQSHLSGGMALAFLDGVDEFPAIPAEYGSEGQGNGMGGHDRPGGHLGSYH</sequence>
<feature type="compositionally biased region" description="Gly residues" evidence="7">
    <location>
        <begin position="429"/>
        <end position="440"/>
    </location>
</feature>
<dbReference type="InterPro" id="IPR011706">
    <property type="entry name" value="Cu-oxidase_C"/>
</dbReference>
<keyword evidence="12" id="KW-1185">Reference proteome</keyword>
<dbReference type="InterPro" id="IPR008972">
    <property type="entry name" value="Cupredoxin"/>
</dbReference>
<dbReference type="OrthoDB" id="2121828at2759"/>
<dbReference type="Pfam" id="PF07732">
    <property type="entry name" value="Cu-oxidase_3"/>
    <property type="match status" value="1"/>
</dbReference>
<comment type="similarity">
    <text evidence="1">Belongs to the multicopper oxidase family.</text>
</comment>
<feature type="domain" description="Plastocyanin-like" evidence="10">
    <location>
        <begin position="53"/>
        <end position="168"/>
    </location>
</feature>
<dbReference type="FunFam" id="2.60.40.420:FF:000036">
    <property type="entry name" value="L-ascorbate oxidase"/>
    <property type="match status" value="1"/>
</dbReference>
<dbReference type="InterPro" id="IPR002355">
    <property type="entry name" value="Cu_oxidase_Cu_BS"/>
</dbReference>
<evidence type="ECO:0000256" key="3">
    <source>
        <dbReference type="ARBA" id="ARBA00022729"/>
    </source>
</evidence>
<evidence type="ECO:0000259" key="10">
    <source>
        <dbReference type="Pfam" id="PF07732"/>
    </source>
</evidence>
<dbReference type="Pfam" id="PF07731">
    <property type="entry name" value="Cu-oxidase_2"/>
    <property type="match status" value="1"/>
</dbReference>
<evidence type="ECO:0000256" key="4">
    <source>
        <dbReference type="ARBA" id="ARBA00023002"/>
    </source>
</evidence>
<evidence type="ECO:0000259" key="9">
    <source>
        <dbReference type="Pfam" id="PF07731"/>
    </source>
</evidence>
<dbReference type="PANTHER" id="PTHR11709:SF488">
    <property type="entry name" value="LACCASE-RELATED"/>
    <property type="match status" value="1"/>
</dbReference>
<dbReference type="Pfam" id="PF00394">
    <property type="entry name" value="Cu-oxidase"/>
    <property type="match status" value="1"/>
</dbReference>
<dbReference type="Gene3D" id="2.60.40.420">
    <property type="entry name" value="Cupredoxins - blue copper proteins"/>
    <property type="match status" value="3"/>
</dbReference>
<feature type="domain" description="Plastocyanin-like" evidence="8">
    <location>
        <begin position="197"/>
        <end position="388"/>
    </location>
</feature>
<evidence type="ECO:0000313" key="11">
    <source>
        <dbReference type="EMBL" id="UJO11374.1"/>
    </source>
</evidence>
<evidence type="ECO:0000313" key="12">
    <source>
        <dbReference type="Proteomes" id="UP000756132"/>
    </source>
</evidence>
<dbReference type="Proteomes" id="UP000756132">
    <property type="component" value="Chromosome 1"/>
</dbReference>
<dbReference type="CDD" id="cd13850">
    <property type="entry name" value="CuRO_1_Abr2_like"/>
    <property type="match status" value="1"/>
</dbReference>
<keyword evidence="5" id="KW-0186">Copper</keyword>
<gene>
    <name evidence="11" type="ORF">CLAFUR5_01687</name>
</gene>
<dbReference type="CDD" id="cd13876">
    <property type="entry name" value="CuRO_2_Abr2_like"/>
    <property type="match status" value="1"/>
</dbReference>
<keyword evidence="2" id="KW-0479">Metal-binding</keyword>
<evidence type="ECO:0000256" key="5">
    <source>
        <dbReference type="ARBA" id="ARBA00023008"/>
    </source>
</evidence>
<dbReference type="InterPro" id="IPR001117">
    <property type="entry name" value="Cu-oxidase_2nd"/>
</dbReference>
<evidence type="ECO:0000256" key="6">
    <source>
        <dbReference type="ARBA" id="ARBA00023180"/>
    </source>
</evidence>
<dbReference type="PROSITE" id="PS00079">
    <property type="entry name" value="MULTICOPPER_OXIDASE1"/>
    <property type="match status" value="1"/>
</dbReference>
<dbReference type="KEGG" id="ffu:CLAFUR5_01687"/>
<dbReference type="GO" id="GO:0005507">
    <property type="term" value="F:copper ion binding"/>
    <property type="evidence" value="ECO:0007669"/>
    <property type="project" value="InterPro"/>
</dbReference>
<reference evidence="11" key="1">
    <citation type="submission" date="2021-12" db="EMBL/GenBank/DDBJ databases">
        <authorList>
            <person name="Zaccaron A."/>
            <person name="Stergiopoulos I."/>
        </authorList>
    </citation>
    <scope>NUCLEOTIDE SEQUENCE</scope>
    <source>
        <strain evidence="11">Race5_Kim</strain>
    </source>
</reference>
<feature type="region of interest" description="Disordered" evidence="7">
    <location>
        <begin position="400"/>
        <end position="441"/>
    </location>
</feature>
<evidence type="ECO:0000256" key="1">
    <source>
        <dbReference type="ARBA" id="ARBA00010609"/>
    </source>
</evidence>
<dbReference type="CDD" id="cd13898">
    <property type="entry name" value="CuRO_3_Abr2_like"/>
    <property type="match status" value="1"/>
</dbReference>
<dbReference type="PROSITE" id="PS00080">
    <property type="entry name" value="MULTICOPPER_OXIDASE2"/>
    <property type="match status" value="1"/>
</dbReference>
<keyword evidence="3" id="KW-0732">Signal</keyword>
<evidence type="ECO:0000256" key="7">
    <source>
        <dbReference type="SAM" id="MobiDB-lite"/>
    </source>
</evidence>
<feature type="compositionally biased region" description="Basic and acidic residues" evidence="7">
    <location>
        <begin position="401"/>
        <end position="421"/>
    </location>
</feature>
<dbReference type="GO" id="GO:0016491">
    <property type="term" value="F:oxidoreductase activity"/>
    <property type="evidence" value="ECO:0007669"/>
    <property type="project" value="UniProtKB-KW"/>
</dbReference>
<dbReference type="AlphaFoldDB" id="A0A9Q8L5V7"/>
<feature type="region of interest" description="Disordered" evidence="7">
    <location>
        <begin position="672"/>
        <end position="697"/>
    </location>
</feature>
<protein>
    <submittedName>
        <fullName evidence="11">Laccase abr2</fullName>
    </submittedName>
</protein>
<name>A0A9Q8L5V7_PASFU</name>
<accession>A0A9Q8L5V7</accession>
<dbReference type="InterPro" id="IPR033138">
    <property type="entry name" value="Cu_oxidase_CS"/>
</dbReference>
<organism evidence="11 12">
    <name type="scientific">Passalora fulva</name>
    <name type="common">Tomato leaf mold</name>
    <name type="synonym">Cladosporium fulvum</name>
    <dbReference type="NCBI Taxonomy" id="5499"/>
    <lineage>
        <taxon>Eukaryota</taxon>
        <taxon>Fungi</taxon>
        <taxon>Dikarya</taxon>
        <taxon>Ascomycota</taxon>
        <taxon>Pezizomycotina</taxon>
        <taxon>Dothideomycetes</taxon>
        <taxon>Dothideomycetidae</taxon>
        <taxon>Mycosphaerellales</taxon>
        <taxon>Mycosphaerellaceae</taxon>
        <taxon>Fulvia</taxon>
    </lineage>
</organism>
<reference evidence="11" key="2">
    <citation type="journal article" date="2022" name="Microb. Genom.">
        <title>A chromosome-scale genome assembly of the tomato pathogen Cladosporium fulvum reveals a compartmentalized genome architecture and the presence of a dispensable chromosome.</title>
        <authorList>
            <person name="Zaccaron A.Z."/>
            <person name="Chen L.H."/>
            <person name="Samaras A."/>
            <person name="Stergiopoulos I."/>
        </authorList>
    </citation>
    <scope>NUCLEOTIDE SEQUENCE</scope>
    <source>
        <strain evidence="11">Race5_Kim</strain>
    </source>
</reference>